<dbReference type="EMBL" id="CP013445">
    <property type="protein sequence ID" value="AOK21422.1"/>
    <property type="molecule type" value="Genomic_DNA"/>
</dbReference>
<proteinExistence type="predicted"/>
<sequence>MLIVICATVLRRPTARFAGLLFLSTLRQFRNHILNVGLRDFALLLLAWLRFVSVGLGAPSGTGR</sequence>
<organism evidence="1 2">
    <name type="scientific">Burkholderia ubonensis</name>
    <dbReference type="NCBI Taxonomy" id="101571"/>
    <lineage>
        <taxon>Bacteria</taxon>
        <taxon>Pseudomonadati</taxon>
        <taxon>Pseudomonadota</taxon>
        <taxon>Betaproteobacteria</taxon>
        <taxon>Burkholderiales</taxon>
        <taxon>Burkholderiaceae</taxon>
        <taxon>Burkholderia</taxon>
        <taxon>Burkholderia cepacia complex</taxon>
    </lineage>
</organism>
<dbReference type="AlphaFoldDB" id="A0AAU8U888"/>
<dbReference type="RefSeq" id="WP_069269517.1">
    <property type="nucleotide sequence ID" value="NZ_CP013445.1"/>
</dbReference>
<protein>
    <submittedName>
        <fullName evidence="1">Uncharacterized protein</fullName>
    </submittedName>
</protein>
<reference evidence="1 2" key="1">
    <citation type="submission" date="2015-12" db="EMBL/GenBank/DDBJ databases">
        <title>Diversity of Burkholderia near neighbor genomes.</title>
        <authorList>
            <person name="Sahl J."/>
            <person name="Wagner D."/>
            <person name="Keim P."/>
        </authorList>
    </citation>
    <scope>NUCLEOTIDE SEQUENCE [LARGE SCALE GENOMIC DNA]</scope>
    <source>
        <strain evidence="1 2">MSMB1189WGS</strain>
    </source>
</reference>
<accession>A0AAU8U888</accession>
<evidence type="ECO:0000313" key="2">
    <source>
        <dbReference type="Proteomes" id="UP000095100"/>
    </source>
</evidence>
<dbReference type="Proteomes" id="UP000095100">
    <property type="component" value="Chromosome 3"/>
</dbReference>
<name>A0AAU8U888_9BURK</name>
<gene>
    <name evidence="1" type="ORF">WK67_01215</name>
</gene>
<evidence type="ECO:0000313" key="1">
    <source>
        <dbReference type="EMBL" id="AOK21422.1"/>
    </source>
</evidence>